<dbReference type="InterPro" id="IPR013785">
    <property type="entry name" value="Aldolase_TIM"/>
</dbReference>
<reference evidence="7 8" key="1">
    <citation type="journal article" date="2015" name="Nature">
        <title>rRNA introns, odd ribosomes, and small enigmatic genomes across a large radiation of phyla.</title>
        <authorList>
            <person name="Brown C.T."/>
            <person name="Hug L.A."/>
            <person name="Thomas B.C."/>
            <person name="Sharon I."/>
            <person name="Castelle C.J."/>
            <person name="Singh A."/>
            <person name="Wilkins M.J."/>
            <person name="Williams K.H."/>
            <person name="Banfield J.F."/>
        </authorList>
    </citation>
    <scope>NUCLEOTIDE SEQUENCE [LARGE SCALE GENOMIC DNA]</scope>
</reference>
<evidence type="ECO:0000313" key="8">
    <source>
        <dbReference type="Proteomes" id="UP000034803"/>
    </source>
</evidence>
<comment type="similarity">
    <text evidence="2">Belongs to the class I fructose-bisphosphate aldolase family.</text>
</comment>
<dbReference type="GO" id="GO:0004332">
    <property type="term" value="F:fructose-bisphosphate aldolase activity"/>
    <property type="evidence" value="ECO:0007669"/>
    <property type="project" value="UniProtKB-EC"/>
</dbReference>
<dbReference type="GO" id="GO:0006096">
    <property type="term" value="P:glycolytic process"/>
    <property type="evidence" value="ECO:0007669"/>
    <property type="project" value="UniProtKB-UniPathway"/>
</dbReference>
<dbReference type="PANTHER" id="PTHR11627">
    <property type="entry name" value="FRUCTOSE-BISPHOSPHATE ALDOLASE"/>
    <property type="match status" value="1"/>
</dbReference>
<dbReference type="PATRIC" id="fig|1618586.3.peg.391"/>
<dbReference type="Gene3D" id="3.20.20.70">
    <property type="entry name" value="Aldolase class I"/>
    <property type="match status" value="1"/>
</dbReference>
<comment type="caution">
    <text evidence="7">The sequence shown here is derived from an EMBL/GenBank/DDBJ whole genome shotgun (WGS) entry which is preliminary data.</text>
</comment>
<dbReference type="EMBL" id="LBOI01000006">
    <property type="protein sequence ID" value="KKP31704.1"/>
    <property type="molecule type" value="Genomic_DNA"/>
</dbReference>
<sequence length="320" mass="35423">MQETVQKILTSNRGILAADESTNTITKRFLSLGLTSTPELNKKYREVLFSTPDLEKYISGVILFDETIRQGLGQMLNQKGILIGIKVDGGLENFNNTEEQVTKGLDGLSIRLDEYKKMGATFTKWRGVIKISDIFPTDQFLDETLGGMVKYAKLVQEKEMIPIVEPEILLDGNHTTTRCGEITGKTLKRLFELLLKEGVDLTKVILKTNMVLPGKDSGVTAAPLEVAGATLRILNLSVPKEIPGIVFLSGGQTPDQATNNLNEIVKTKGDSPWDISFSYGRALQEEAMKTWGGKDENKLNAQEVFTKRLQIVSKARMGEL</sequence>
<accession>A0A0F9YJL1</accession>
<comment type="pathway">
    <text evidence="1">Carbohydrate degradation; glycolysis; D-glyceraldehyde 3-phosphate and glycerone phosphate from D-glucose: step 4/4.</text>
</comment>
<dbReference type="Pfam" id="PF00274">
    <property type="entry name" value="Glycolytic"/>
    <property type="match status" value="1"/>
</dbReference>
<organism evidence="7 8">
    <name type="scientific">Candidatus Woesebacteria bacterium GW2011_GWC2_31_9</name>
    <dbReference type="NCBI Taxonomy" id="1618586"/>
    <lineage>
        <taxon>Bacteria</taxon>
        <taxon>Candidatus Woeseibacteriota</taxon>
    </lineage>
</organism>
<dbReference type="InterPro" id="IPR000741">
    <property type="entry name" value="FBA_I"/>
</dbReference>
<keyword evidence="5" id="KW-0456">Lyase</keyword>
<evidence type="ECO:0000256" key="5">
    <source>
        <dbReference type="ARBA" id="ARBA00023239"/>
    </source>
</evidence>
<proteinExistence type="inferred from homology"/>
<dbReference type="SUPFAM" id="SSF51569">
    <property type="entry name" value="Aldolase"/>
    <property type="match status" value="1"/>
</dbReference>
<evidence type="ECO:0000256" key="4">
    <source>
        <dbReference type="ARBA" id="ARBA00023152"/>
    </source>
</evidence>
<dbReference type="AlphaFoldDB" id="A0A0F9YJL1"/>
<evidence type="ECO:0000256" key="3">
    <source>
        <dbReference type="ARBA" id="ARBA00013068"/>
    </source>
</evidence>
<gene>
    <name evidence="7" type="ORF">UR21_C0006G0019</name>
</gene>
<dbReference type="Proteomes" id="UP000034803">
    <property type="component" value="Unassembled WGS sequence"/>
</dbReference>
<evidence type="ECO:0000256" key="1">
    <source>
        <dbReference type="ARBA" id="ARBA00004714"/>
    </source>
</evidence>
<keyword evidence="4" id="KW-0324">Glycolysis</keyword>
<dbReference type="NCBIfam" id="NF033379">
    <property type="entry name" value="FrucBisAld_I"/>
    <property type="match status" value="1"/>
</dbReference>
<dbReference type="UniPathway" id="UPA00109">
    <property type="reaction ID" value="UER00183"/>
</dbReference>
<evidence type="ECO:0000256" key="2">
    <source>
        <dbReference type="ARBA" id="ARBA00010387"/>
    </source>
</evidence>
<evidence type="ECO:0000313" key="7">
    <source>
        <dbReference type="EMBL" id="KKP31704.1"/>
    </source>
</evidence>
<evidence type="ECO:0000256" key="6">
    <source>
        <dbReference type="ARBA" id="ARBA00029799"/>
    </source>
</evidence>
<dbReference type="EC" id="4.1.2.13" evidence="3"/>
<name>A0A0F9YJL1_9BACT</name>
<protein>
    <recommendedName>
        <fullName evidence="3">fructose-bisphosphate aldolase</fullName>
        <ecNumber evidence="3">4.1.2.13</ecNumber>
    </recommendedName>
    <alternativeName>
        <fullName evidence="6">Fructose-bisphosphate aldolase class I</fullName>
    </alternativeName>
</protein>